<evidence type="ECO:0000313" key="3">
    <source>
        <dbReference type="Proteomes" id="UP001500843"/>
    </source>
</evidence>
<gene>
    <name evidence="2" type="ORF">GCM10023198_20610</name>
</gene>
<name>A0ABP8X2Z0_9MICO</name>
<evidence type="ECO:0000256" key="1">
    <source>
        <dbReference type="SAM" id="MobiDB-lite"/>
    </source>
</evidence>
<dbReference type="Proteomes" id="UP001500843">
    <property type="component" value="Unassembled WGS sequence"/>
</dbReference>
<feature type="region of interest" description="Disordered" evidence="1">
    <location>
        <begin position="66"/>
        <end position="98"/>
    </location>
</feature>
<protein>
    <submittedName>
        <fullName evidence="2">Uncharacterized protein</fullName>
    </submittedName>
</protein>
<sequence>MTPSQALQPDVADVAVPPEQDDFLLGLSERQACTPVPGANVPQAQGLPLKFLRVVRRAAADQIDHRIEPLRPHFQGPKPDTGAGIDDGTLTRFGERKP</sequence>
<evidence type="ECO:0000313" key="2">
    <source>
        <dbReference type="EMBL" id="GAA4699809.1"/>
    </source>
</evidence>
<dbReference type="RefSeq" id="WP_253873363.1">
    <property type="nucleotide sequence ID" value="NZ_BAABHM010000010.1"/>
</dbReference>
<reference evidence="3" key="1">
    <citation type="journal article" date="2019" name="Int. J. Syst. Evol. Microbiol.">
        <title>The Global Catalogue of Microorganisms (GCM) 10K type strain sequencing project: providing services to taxonomists for standard genome sequencing and annotation.</title>
        <authorList>
            <consortium name="The Broad Institute Genomics Platform"/>
            <consortium name="The Broad Institute Genome Sequencing Center for Infectious Disease"/>
            <person name="Wu L."/>
            <person name="Ma J."/>
        </authorList>
    </citation>
    <scope>NUCLEOTIDE SEQUENCE [LARGE SCALE GENOMIC DNA]</scope>
    <source>
        <strain evidence="3">JCM 17975</strain>
    </source>
</reference>
<accession>A0ABP8X2Z0</accession>
<keyword evidence="3" id="KW-1185">Reference proteome</keyword>
<comment type="caution">
    <text evidence="2">The sequence shown here is derived from an EMBL/GenBank/DDBJ whole genome shotgun (WGS) entry which is preliminary data.</text>
</comment>
<organism evidence="2 3">
    <name type="scientific">Promicromonospora umidemergens</name>
    <dbReference type="NCBI Taxonomy" id="629679"/>
    <lineage>
        <taxon>Bacteria</taxon>
        <taxon>Bacillati</taxon>
        <taxon>Actinomycetota</taxon>
        <taxon>Actinomycetes</taxon>
        <taxon>Micrococcales</taxon>
        <taxon>Promicromonosporaceae</taxon>
        <taxon>Promicromonospora</taxon>
    </lineage>
</organism>
<proteinExistence type="predicted"/>
<dbReference type="EMBL" id="BAABHM010000010">
    <property type="protein sequence ID" value="GAA4699809.1"/>
    <property type="molecule type" value="Genomic_DNA"/>
</dbReference>